<feature type="transmembrane region" description="Helical" evidence="2">
    <location>
        <begin position="529"/>
        <end position="551"/>
    </location>
</feature>
<feature type="domain" description="Protein kinase" evidence="3">
    <location>
        <begin position="93"/>
        <end position="560"/>
    </location>
</feature>
<dbReference type="PANTHER" id="PTHR10566">
    <property type="entry name" value="CHAPERONE-ACTIVITY OF BC1 COMPLEX CABC1 -RELATED"/>
    <property type="match status" value="1"/>
</dbReference>
<dbReference type="PANTHER" id="PTHR10566:SF113">
    <property type="entry name" value="PROTEIN ACTIVITY OF BC1 COMPLEX KINASE 7, CHLOROPLASTIC"/>
    <property type="match status" value="1"/>
</dbReference>
<evidence type="ECO:0000313" key="4">
    <source>
        <dbReference type="EMBL" id="MEW9263768.1"/>
    </source>
</evidence>
<keyword evidence="5" id="KW-1185">Reference proteome</keyword>
<gene>
    <name evidence="4" type="ORF">AB1207_03325</name>
</gene>
<dbReference type="Gene3D" id="1.10.510.10">
    <property type="entry name" value="Transferase(Phosphotransferase) domain 1"/>
    <property type="match status" value="1"/>
</dbReference>
<evidence type="ECO:0000259" key="3">
    <source>
        <dbReference type="PROSITE" id="PS50011"/>
    </source>
</evidence>
<keyword evidence="2" id="KW-0812">Transmembrane</keyword>
<dbReference type="CDD" id="cd05121">
    <property type="entry name" value="ABC1_ADCK3-like"/>
    <property type="match status" value="1"/>
</dbReference>
<sequence>MDDGARPGQRAVQLLRTARRHGLLPPNRLDLGRDPATSAARRRQAAAAVGALEEAGAVFVKSGQLLSTRDDLLPPEWTGELSRLQHAVTPVAWADVRAVVEGELGTTLGDVFRTFDPEPVAAASIAQVHRAVLHDGSVVAVKVQRPEVRALVQRDVDLLRRLGEQVVRWSAEARRLRMDEVVSQYADELVRQVDLSIEVRNLRSLAAGQRDPGRPGRVRYPEVFPRWCTVRVITMEFIEGESLADVAARRAATSPDSARGAGGTERSAVSDALRLLARSFVTRLVLDGKYHADLHPGNVLVQPDGSPAVVDFGAVGVLDREARESLLELLVAYLQSDPQRMADVLLTAAPVEDPVVERRFRAGLSRFNVQEMGAGAVVDSSMVYGVVLLLRTHGIAVPPDLVAAARALATLQGTVQALSPEVDLLAEFRAVAAERPDVLLTGAGVRDRVAVEVLSALPGLRRLPRRLDRIGRSLESAEVTVRVALTDQDRRRLAGGLRRGSALVLATLTGLLGLQQLTTPVPADDRGAVLAPTTAGWILLLVCSLALLVLLDRAADRRRR</sequence>
<dbReference type="Proteomes" id="UP001555826">
    <property type="component" value="Unassembled WGS sequence"/>
</dbReference>
<dbReference type="InterPro" id="IPR050154">
    <property type="entry name" value="UbiB_kinase"/>
</dbReference>
<reference evidence="4 5" key="1">
    <citation type="submission" date="2024-07" db="EMBL/GenBank/DDBJ databases">
        <authorList>
            <person name="Thanompreechachai J."/>
            <person name="Duangmal K."/>
        </authorList>
    </citation>
    <scope>NUCLEOTIDE SEQUENCE [LARGE SCALE GENOMIC DNA]</scope>
    <source>
        <strain evidence="4 5">KCTC 19886</strain>
    </source>
</reference>
<keyword evidence="2" id="KW-1133">Transmembrane helix</keyword>
<evidence type="ECO:0000256" key="1">
    <source>
        <dbReference type="ARBA" id="ARBA00009670"/>
    </source>
</evidence>
<dbReference type="SUPFAM" id="SSF56112">
    <property type="entry name" value="Protein kinase-like (PK-like)"/>
    <property type="match status" value="1"/>
</dbReference>
<dbReference type="InterPro" id="IPR004147">
    <property type="entry name" value="ABC1_dom"/>
</dbReference>
<comment type="caution">
    <text evidence="4">The sequence shown here is derived from an EMBL/GenBank/DDBJ whole genome shotgun (WGS) entry which is preliminary data.</text>
</comment>
<keyword evidence="2" id="KW-0472">Membrane</keyword>
<feature type="transmembrane region" description="Helical" evidence="2">
    <location>
        <begin position="500"/>
        <end position="517"/>
    </location>
</feature>
<dbReference type="PROSITE" id="PS50011">
    <property type="entry name" value="PROTEIN_KINASE_DOM"/>
    <property type="match status" value="1"/>
</dbReference>
<comment type="similarity">
    <text evidence="1">Belongs to the protein kinase superfamily. ADCK protein kinase family.</text>
</comment>
<dbReference type="Pfam" id="PF03109">
    <property type="entry name" value="ABC1"/>
    <property type="match status" value="1"/>
</dbReference>
<dbReference type="InterPro" id="IPR000719">
    <property type="entry name" value="Prot_kinase_dom"/>
</dbReference>
<organism evidence="4 5">
    <name type="scientific">Kineococcus endophyticus</name>
    <dbReference type="NCBI Taxonomy" id="1181883"/>
    <lineage>
        <taxon>Bacteria</taxon>
        <taxon>Bacillati</taxon>
        <taxon>Actinomycetota</taxon>
        <taxon>Actinomycetes</taxon>
        <taxon>Kineosporiales</taxon>
        <taxon>Kineosporiaceae</taxon>
        <taxon>Kineococcus</taxon>
    </lineage>
</organism>
<dbReference type="RefSeq" id="WP_367636361.1">
    <property type="nucleotide sequence ID" value="NZ_JBFNQN010000002.1"/>
</dbReference>
<evidence type="ECO:0000313" key="5">
    <source>
        <dbReference type="Proteomes" id="UP001555826"/>
    </source>
</evidence>
<evidence type="ECO:0000256" key="2">
    <source>
        <dbReference type="SAM" id="Phobius"/>
    </source>
</evidence>
<accession>A0ABV3P2X1</accession>
<dbReference type="InterPro" id="IPR011009">
    <property type="entry name" value="Kinase-like_dom_sf"/>
</dbReference>
<proteinExistence type="inferred from homology"/>
<protein>
    <submittedName>
        <fullName evidence="4">AarF/UbiB family protein</fullName>
    </submittedName>
</protein>
<name>A0ABV3P2X1_9ACTN</name>
<dbReference type="EMBL" id="JBFNQN010000002">
    <property type="protein sequence ID" value="MEW9263768.1"/>
    <property type="molecule type" value="Genomic_DNA"/>
</dbReference>